<gene>
    <name evidence="2" type="ORF">POCTA_138.1.T1620089</name>
</gene>
<accession>A0A8S1YJ90</accession>
<feature type="compositionally biased region" description="Polar residues" evidence="1">
    <location>
        <begin position="16"/>
        <end position="30"/>
    </location>
</feature>
<protein>
    <submittedName>
        <fullName evidence="2">Uncharacterized protein</fullName>
    </submittedName>
</protein>
<proteinExistence type="predicted"/>
<feature type="region of interest" description="Disordered" evidence="1">
    <location>
        <begin position="1"/>
        <end position="30"/>
    </location>
</feature>
<keyword evidence="3" id="KW-1185">Reference proteome</keyword>
<evidence type="ECO:0000313" key="3">
    <source>
        <dbReference type="Proteomes" id="UP000683925"/>
    </source>
</evidence>
<dbReference type="OrthoDB" id="290727at2759"/>
<name>A0A8S1YJ90_PAROT</name>
<reference evidence="2" key="1">
    <citation type="submission" date="2021-01" db="EMBL/GenBank/DDBJ databases">
        <authorList>
            <consortium name="Genoscope - CEA"/>
            <person name="William W."/>
        </authorList>
    </citation>
    <scope>NUCLEOTIDE SEQUENCE</scope>
</reference>
<dbReference type="AlphaFoldDB" id="A0A8S1YJ90"/>
<evidence type="ECO:0000256" key="1">
    <source>
        <dbReference type="SAM" id="MobiDB-lite"/>
    </source>
</evidence>
<dbReference type="EMBL" id="CAJJDP010000164">
    <property type="protein sequence ID" value="CAD8213593.1"/>
    <property type="molecule type" value="Genomic_DNA"/>
</dbReference>
<sequence>MKQERVAPKPQFDILKQQQPSTPDDVLSYTSSKSMKLSNDATLKVRYDRFGNVIDKTRRDHQVSFRDRVTKQQKVYDLFLFDLFKLEQLQIENRKKQQKKGWCCSIQ</sequence>
<comment type="caution">
    <text evidence="2">The sequence shown here is derived from an EMBL/GenBank/DDBJ whole genome shotgun (WGS) entry which is preliminary data.</text>
</comment>
<organism evidence="2 3">
    <name type="scientific">Paramecium octaurelia</name>
    <dbReference type="NCBI Taxonomy" id="43137"/>
    <lineage>
        <taxon>Eukaryota</taxon>
        <taxon>Sar</taxon>
        <taxon>Alveolata</taxon>
        <taxon>Ciliophora</taxon>
        <taxon>Intramacronucleata</taxon>
        <taxon>Oligohymenophorea</taxon>
        <taxon>Peniculida</taxon>
        <taxon>Parameciidae</taxon>
        <taxon>Paramecium</taxon>
    </lineage>
</organism>
<dbReference type="OMA" id="GWCCSIQ"/>
<evidence type="ECO:0000313" key="2">
    <source>
        <dbReference type="EMBL" id="CAD8213593.1"/>
    </source>
</evidence>
<dbReference type="Proteomes" id="UP000683925">
    <property type="component" value="Unassembled WGS sequence"/>
</dbReference>